<evidence type="ECO:0000313" key="2">
    <source>
        <dbReference type="EMBL" id="MDW8547564.1"/>
    </source>
</evidence>
<gene>
    <name evidence="2" type="ORF">NG800_001490</name>
</gene>
<accession>A0ABU4JD08</accession>
<keyword evidence="3" id="KW-1185">Reference proteome</keyword>
<organism evidence="2 3">
    <name type="scientific">Epilithonimonas ginsengisoli</name>
    <dbReference type="NCBI Taxonomy" id="1245592"/>
    <lineage>
        <taxon>Bacteria</taxon>
        <taxon>Pseudomonadati</taxon>
        <taxon>Bacteroidota</taxon>
        <taxon>Flavobacteriia</taxon>
        <taxon>Flavobacteriales</taxon>
        <taxon>Weeksellaceae</taxon>
        <taxon>Chryseobacterium group</taxon>
        <taxon>Epilithonimonas</taxon>
    </lineage>
</organism>
<evidence type="ECO:0000256" key="1">
    <source>
        <dbReference type="SAM" id="MobiDB-lite"/>
    </source>
</evidence>
<reference evidence="2 3" key="1">
    <citation type="submission" date="2023-11" db="EMBL/GenBank/DDBJ databases">
        <title>First isolation, identification, and characterization of non-pathogenic Epilithonimonas ginsengisoli isolated from diseased farmed rainbow trout (Oncorhynchus mykiss) in Chile.</title>
        <authorList>
            <person name="Miranda C.D."/>
            <person name="Irgang R."/>
            <person name="Concha C."/>
            <person name="Rojas R."/>
            <person name="Avendano R."/>
        </authorList>
    </citation>
    <scope>NUCLEOTIDE SEQUENCE [LARGE SCALE GENOMIC DNA]</scope>
    <source>
        <strain evidence="2 3">FP99</strain>
    </source>
</reference>
<dbReference type="EMBL" id="JAMXLT020000002">
    <property type="protein sequence ID" value="MDW8547564.1"/>
    <property type="molecule type" value="Genomic_DNA"/>
</dbReference>
<dbReference type="Proteomes" id="UP001204439">
    <property type="component" value="Unassembled WGS sequence"/>
</dbReference>
<comment type="caution">
    <text evidence="2">The sequence shown here is derived from an EMBL/GenBank/DDBJ whole genome shotgun (WGS) entry which is preliminary data.</text>
</comment>
<proteinExistence type="predicted"/>
<dbReference type="RefSeq" id="WP_131797766.1">
    <property type="nucleotide sequence ID" value="NZ_JAMXLT020000002.1"/>
</dbReference>
<name>A0ABU4JD08_9FLAO</name>
<feature type="region of interest" description="Disordered" evidence="1">
    <location>
        <begin position="155"/>
        <end position="175"/>
    </location>
</feature>
<protein>
    <submittedName>
        <fullName evidence="2">Uncharacterized protein</fullName>
    </submittedName>
</protein>
<sequence length="175" mass="20198">MKTVFVIILIMMSGLTFGQQKKTKKAPPITPPTLLPPPEVKKLEDYSKDEKKCFIYKSEEQKDSIVYVTENLLEYGWAGSNARFVITTYNYDAAQKSQTEKDGQIYAQSQRLRYIDGKYTIQKNILNFTPDKAENYQNRTFKIIYKPKSQKVESLKDESSHQYKKGGCTEPTISL</sequence>
<evidence type="ECO:0000313" key="3">
    <source>
        <dbReference type="Proteomes" id="UP001204439"/>
    </source>
</evidence>